<proteinExistence type="predicted"/>
<dbReference type="AlphaFoldDB" id="A0A0N8K2G3"/>
<evidence type="ECO:0000256" key="2">
    <source>
        <dbReference type="SAM" id="Phobius"/>
    </source>
</evidence>
<dbReference type="InterPro" id="IPR013783">
    <property type="entry name" value="Ig-like_fold"/>
</dbReference>
<feature type="compositionally biased region" description="Polar residues" evidence="1">
    <location>
        <begin position="599"/>
        <end position="614"/>
    </location>
</feature>
<dbReference type="Proteomes" id="UP000034805">
    <property type="component" value="Unassembled WGS sequence"/>
</dbReference>
<reference evidence="3 4" key="1">
    <citation type="submission" date="2015-08" db="EMBL/GenBank/DDBJ databases">
        <title>The genome of the Asian arowana (Scleropages formosus).</title>
        <authorList>
            <person name="Tan M.H."/>
            <person name="Gan H.M."/>
            <person name="Croft L.J."/>
            <person name="Austin C.M."/>
        </authorList>
    </citation>
    <scope>NUCLEOTIDE SEQUENCE [LARGE SCALE GENOMIC DNA]</scope>
    <source>
        <strain evidence="3">Aro1</strain>
    </source>
</reference>
<evidence type="ECO:0000256" key="1">
    <source>
        <dbReference type="SAM" id="MobiDB-lite"/>
    </source>
</evidence>
<feature type="compositionally biased region" description="Polar residues" evidence="1">
    <location>
        <begin position="501"/>
        <end position="530"/>
    </location>
</feature>
<evidence type="ECO:0000313" key="4">
    <source>
        <dbReference type="Proteomes" id="UP000034805"/>
    </source>
</evidence>
<dbReference type="Gene3D" id="2.60.40.10">
    <property type="entry name" value="Immunoglobulins"/>
    <property type="match status" value="1"/>
</dbReference>
<evidence type="ECO:0000313" key="3">
    <source>
        <dbReference type="EMBL" id="KPP77657.1"/>
    </source>
</evidence>
<feature type="region of interest" description="Disordered" evidence="1">
    <location>
        <begin position="501"/>
        <end position="614"/>
    </location>
</feature>
<keyword evidence="2" id="KW-1133">Transmembrane helix</keyword>
<feature type="transmembrane region" description="Helical" evidence="2">
    <location>
        <begin position="355"/>
        <end position="379"/>
    </location>
</feature>
<sequence>MKRSRNHGSDSENVSTDMSKMQRGAQPVHRHGSYPAKMKLMRVVVFTILLCSAHHSSSSAPVRAENRTAFFGEDVEILTSSLSAAVVLFKPSSPPAASEVVLMKNGKLNSTRAMVDSRSHLILENVGEEDEGLYIIKYTDDPKHVRHLNLIVRDCPNEHHVKYGETFNIPVHDVSGPITLEFRPSIMEMNASAGQMVVLLNRSWTPVGEHKARLSASERRVSLHGVSRSDEGSYAVYDSEKKLKKKMCLNVREHQHFPDLEYGKTLKINLYLNRTKVNIFYTPDNDPKPRLILDHGELVVPMDPSIDGRLSVEGSVCILERVRVSDKGVFRVTDLEGFPVSNVYLKVQPYKFPSLYVAIISLLSLLAFLFCVCLVSCMVKVRRRAEKARTIAKIARTAGKEEGDAFRQVVHEAYARFTEESSLQSQWDSITQKTEVNIKGLEISRAGQYKPLSPDKNNMETSDSGVEFNTAGLPLDSDTDMPPTYASHKFLLDSDFLNSTTGPEVITAGQTPDSKQSTNPTPDSKLSGNVTPELLGGTTPDGDLMSHTVPEPAPRVADPSPIASPAAVHNGDSAPASEVTPSTCLVPDVGQDAVVPNDKTVTPDQGDTAENSAT</sequence>
<gene>
    <name evidence="3" type="ORF">Z043_102906</name>
</gene>
<name>A0A0N8K2G3_SCLFO</name>
<accession>A0A0N8K2G3</accession>
<keyword evidence="2" id="KW-0812">Transmembrane</keyword>
<dbReference type="EMBL" id="JARO02000710">
    <property type="protein sequence ID" value="KPP77657.1"/>
    <property type="molecule type" value="Genomic_DNA"/>
</dbReference>
<comment type="caution">
    <text evidence="3">The sequence shown here is derived from an EMBL/GenBank/DDBJ whole genome shotgun (WGS) entry which is preliminary data.</text>
</comment>
<organism evidence="3 4">
    <name type="scientific">Scleropages formosus</name>
    <name type="common">Asian bonytongue</name>
    <name type="synonym">Osteoglossum formosum</name>
    <dbReference type="NCBI Taxonomy" id="113540"/>
    <lineage>
        <taxon>Eukaryota</taxon>
        <taxon>Metazoa</taxon>
        <taxon>Chordata</taxon>
        <taxon>Craniata</taxon>
        <taxon>Vertebrata</taxon>
        <taxon>Euteleostomi</taxon>
        <taxon>Actinopterygii</taxon>
        <taxon>Neopterygii</taxon>
        <taxon>Teleostei</taxon>
        <taxon>Osteoglossocephala</taxon>
        <taxon>Osteoglossomorpha</taxon>
        <taxon>Osteoglossiformes</taxon>
        <taxon>Osteoglossidae</taxon>
        <taxon>Scleropages</taxon>
    </lineage>
</organism>
<keyword evidence="2" id="KW-0472">Membrane</keyword>
<protein>
    <submittedName>
        <fullName evidence="3">Uncharacterized protein</fullName>
    </submittedName>
</protein>
<feature type="region of interest" description="Disordered" evidence="1">
    <location>
        <begin position="1"/>
        <end position="32"/>
    </location>
</feature>